<dbReference type="EMBL" id="WQLA01000003">
    <property type="protein sequence ID" value="MVN91276.1"/>
    <property type="molecule type" value="Genomic_DNA"/>
</dbReference>
<dbReference type="SUPFAM" id="SSF50965">
    <property type="entry name" value="Galactose oxidase, central domain"/>
    <property type="match status" value="1"/>
</dbReference>
<evidence type="ECO:0008006" key="4">
    <source>
        <dbReference type="Google" id="ProtNLM"/>
    </source>
</evidence>
<reference evidence="2 3" key="1">
    <citation type="submission" date="2019-12" db="EMBL/GenBank/DDBJ databases">
        <title>Mucilaginibacter sp. HME9299 genome sequencing and assembly.</title>
        <authorList>
            <person name="Kang H."/>
            <person name="Kim H."/>
            <person name="Joh K."/>
        </authorList>
    </citation>
    <scope>NUCLEOTIDE SEQUENCE [LARGE SCALE GENOMIC DNA]</scope>
    <source>
        <strain evidence="2 3">HME9299</strain>
    </source>
</reference>
<evidence type="ECO:0000256" key="1">
    <source>
        <dbReference type="SAM" id="Phobius"/>
    </source>
</evidence>
<dbReference type="InterPro" id="IPR015915">
    <property type="entry name" value="Kelch-typ_b-propeller"/>
</dbReference>
<dbReference type="InterPro" id="IPR011990">
    <property type="entry name" value="TPR-like_helical_dom_sf"/>
</dbReference>
<evidence type="ECO:0000313" key="3">
    <source>
        <dbReference type="Proteomes" id="UP000434850"/>
    </source>
</evidence>
<dbReference type="InterPro" id="IPR051677">
    <property type="entry name" value="AfsR-DnrI-RedD_regulator"/>
</dbReference>
<dbReference type="PANTHER" id="PTHR35807:SF1">
    <property type="entry name" value="TRANSCRIPTIONAL REGULATOR REDD"/>
    <property type="match status" value="1"/>
</dbReference>
<keyword evidence="3" id="KW-1185">Reference proteome</keyword>
<accession>A0A6I4ICH3</accession>
<dbReference type="GO" id="GO:0003677">
    <property type="term" value="F:DNA binding"/>
    <property type="evidence" value="ECO:0007669"/>
    <property type="project" value="TreeGrafter"/>
</dbReference>
<keyword evidence="1" id="KW-0812">Transmembrane</keyword>
<feature type="transmembrane region" description="Helical" evidence="1">
    <location>
        <begin position="12"/>
        <end position="34"/>
    </location>
</feature>
<gene>
    <name evidence="2" type="ORF">GO816_09100</name>
</gene>
<dbReference type="RefSeq" id="WP_157541454.1">
    <property type="nucleotide sequence ID" value="NZ_WQLA01000003.1"/>
</dbReference>
<dbReference type="OrthoDB" id="1110630at2"/>
<sequence length="855" mass="97068">MIAGCGKYWKSVIYTYFLISLFSCSVVSAQGLLFNSNNAFISKRTSYQVFGKNEISVKSHLHVDFELMLWDQNHLGYIFQFGNSENSISLSHLNTHDTSSLNLNIDRVSNKIKAPFDLNKLGRKWVKIAIDLDVAHNAVELNIGGQEFKASGFPFGSTATGNITFGKNASYTEVPDMAIRNVNVVYDDDTENFPLNEWTGNSVSNANGKTIGNVDNPIWLINDSYFWKPLFSKKFADVAGINYCTQPQQLLIYGRDSIYTYSPSSNRLDGQRYVNKHPVAMILGKSIYSEKQQLLYVYEPYDIRDDGFSIAALKLQNLTWKGLGKGQLPTQRHHHNVFFNAAQDTLFMFGGYGSFKYHNSFYKFDQSANEWVTVKFNGDDIHPRFFSASGPAENQDEVYIFGGFGNQSGSQVVGGKEYYDLYRINTKTHQVKKCWSIKLDGKKFVPANNLLLSPDKKSFYVLCYPHEVAKTHLKLYKFAIEDGSFEEVGSSIPVTSEKIETDINLFYNSDSEQFYCSIQEFTDPQHSSIRVLALDAPPISEEAYLKRSQKRNSAAMLWITAGIGCLIMAMGGALLYFKREKFSQKAPVDNELDPETVLADEQQDESVILVKQTQEENVKNAVYLLGEFAVTDSSGRDIKHLFSPKIKQLFLLILLNSKDSRGITSRKLTGFLWPDKDATKAKNLRGVTFNHLRNILSGIEGIDLQFVNDSYLFTTNQSFFCDYYLASDLLDNSSATDAGKQRQLNQLLLRGPIFDDMSEHWLDDYKQSFDEKAVNALQLQLNELAELKKWKEANEIAKLVLSIDPFNDSAFNLRLKALKATKGTEYARQFYRSYCANYYDAFGEEYQHDFEAASK</sequence>
<feature type="transmembrane region" description="Helical" evidence="1">
    <location>
        <begin position="555"/>
        <end position="577"/>
    </location>
</feature>
<keyword evidence="1" id="KW-0472">Membrane</keyword>
<dbReference type="PROSITE" id="PS51257">
    <property type="entry name" value="PROKAR_LIPOPROTEIN"/>
    <property type="match status" value="1"/>
</dbReference>
<dbReference type="Proteomes" id="UP000434850">
    <property type="component" value="Unassembled WGS sequence"/>
</dbReference>
<organism evidence="2 3">
    <name type="scientific">Mucilaginibacter aquatilis</name>
    <dbReference type="NCBI Taxonomy" id="1517760"/>
    <lineage>
        <taxon>Bacteria</taxon>
        <taxon>Pseudomonadati</taxon>
        <taxon>Bacteroidota</taxon>
        <taxon>Sphingobacteriia</taxon>
        <taxon>Sphingobacteriales</taxon>
        <taxon>Sphingobacteriaceae</taxon>
        <taxon>Mucilaginibacter</taxon>
    </lineage>
</organism>
<keyword evidence="1" id="KW-1133">Transmembrane helix</keyword>
<dbReference type="Gene3D" id="2.120.10.80">
    <property type="entry name" value="Kelch-type beta propeller"/>
    <property type="match status" value="1"/>
</dbReference>
<protein>
    <recommendedName>
        <fullName evidence="4">Galactose oxidase</fullName>
    </recommendedName>
</protein>
<dbReference type="Gene3D" id="1.25.40.10">
    <property type="entry name" value="Tetratricopeptide repeat domain"/>
    <property type="match status" value="1"/>
</dbReference>
<dbReference type="AlphaFoldDB" id="A0A6I4ICH3"/>
<evidence type="ECO:0000313" key="2">
    <source>
        <dbReference type="EMBL" id="MVN91276.1"/>
    </source>
</evidence>
<dbReference type="InterPro" id="IPR011043">
    <property type="entry name" value="Gal_Oxase/kelch_b-propeller"/>
</dbReference>
<comment type="caution">
    <text evidence="2">The sequence shown here is derived from an EMBL/GenBank/DDBJ whole genome shotgun (WGS) entry which is preliminary data.</text>
</comment>
<dbReference type="GO" id="GO:0006355">
    <property type="term" value="P:regulation of DNA-templated transcription"/>
    <property type="evidence" value="ECO:0007669"/>
    <property type="project" value="TreeGrafter"/>
</dbReference>
<name>A0A6I4ICH3_9SPHI</name>
<dbReference type="PANTHER" id="PTHR35807">
    <property type="entry name" value="TRANSCRIPTIONAL REGULATOR REDD-RELATED"/>
    <property type="match status" value="1"/>
</dbReference>
<dbReference type="Pfam" id="PF24681">
    <property type="entry name" value="Kelch_KLHDC2_KLHL20_DRC7"/>
    <property type="match status" value="1"/>
</dbReference>
<proteinExistence type="predicted"/>